<dbReference type="HOGENOM" id="CLU_082830_1_0_1"/>
<sequence length="205" mass="22206">MPGEEPEVGDKVSWNWGGGAPGGTVAEKKTEGEIAITSKRGNKIKKNAEPGNPAVHIERSGNDVVKKASELNVEEKANGASGDAHDNEEEKQTGEKRKHDEVEDGDKKEEEAEKKEGGLEDNAEGKTVRTGGKTEKAKPAAKKQKKDTKTEEKKEDKEEDKKEEKPEKKKAGRPKKAEGASSKSKKNPTPRAGDGIGSRTRSQKK</sequence>
<accession>A0A0D1VT56</accession>
<dbReference type="AlphaFoldDB" id="A0A0D1VT56"/>
<dbReference type="EMBL" id="KN846953">
    <property type="protein sequence ID" value="KIV79300.1"/>
    <property type="molecule type" value="Genomic_DNA"/>
</dbReference>
<feature type="region of interest" description="Disordered" evidence="1">
    <location>
        <begin position="1"/>
        <end position="205"/>
    </location>
</feature>
<feature type="compositionally biased region" description="Basic and acidic residues" evidence="1">
    <location>
        <begin position="147"/>
        <end position="169"/>
    </location>
</feature>
<evidence type="ECO:0000313" key="3">
    <source>
        <dbReference type="EMBL" id="KIV79300.1"/>
    </source>
</evidence>
<dbReference type="OrthoDB" id="2131339at2759"/>
<evidence type="ECO:0000256" key="1">
    <source>
        <dbReference type="SAM" id="MobiDB-lite"/>
    </source>
</evidence>
<evidence type="ECO:0000259" key="2">
    <source>
        <dbReference type="Pfam" id="PF11160"/>
    </source>
</evidence>
<organism evidence="3 4">
    <name type="scientific">Exophiala sideris</name>
    <dbReference type="NCBI Taxonomy" id="1016849"/>
    <lineage>
        <taxon>Eukaryota</taxon>
        <taxon>Fungi</taxon>
        <taxon>Dikarya</taxon>
        <taxon>Ascomycota</taxon>
        <taxon>Pezizomycotina</taxon>
        <taxon>Eurotiomycetes</taxon>
        <taxon>Chaetothyriomycetidae</taxon>
        <taxon>Chaetothyriales</taxon>
        <taxon>Herpotrichiellaceae</taxon>
        <taxon>Exophiala</taxon>
    </lineage>
</organism>
<feature type="compositionally biased region" description="Basic and acidic residues" evidence="1">
    <location>
        <begin position="56"/>
        <end position="138"/>
    </location>
</feature>
<reference evidence="3 4" key="1">
    <citation type="submission" date="2015-01" db="EMBL/GenBank/DDBJ databases">
        <title>The Genome Sequence of Exophiala sideris CBS121828.</title>
        <authorList>
            <consortium name="The Broad Institute Genomics Platform"/>
            <person name="Cuomo C."/>
            <person name="de Hoog S."/>
            <person name="Gorbushina A."/>
            <person name="Stielow B."/>
            <person name="Teixiera M."/>
            <person name="Abouelleil A."/>
            <person name="Chapman S.B."/>
            <person name="Priest M."/>
            <person name="Young S.K."/>
            <person name="Wortman J."/>
            <person name="Nusbaum C."/>
            <person name="Birren B."/>
        </authorList>
    </citation>
    <scope>NUCLEOTIDE SEQUENCE [LARGE SCALE GENOMIC DNA]</scope>
    <source>
        <strain evidence="3 4">CBS 121828</strain>
    </source>
</reference>
<gene>
    <name evidence="3" type="ORF">PV11_06867</name>
</gene>
<protein>
    <recommendedName>
        <fullName evidence="2">Hypervirulence associated protein TUDOR domain-containing protein</fullName>
    </recommendedName>
</protein>
<dbReference type="Pfam" id="PF11160">
    <property type="entry name" value="Hva1_TUDOR"/>
    <property type="match status" value="1"/>
</dbReference>
<proteinExistence type="predicted"/>
<dbReference type="InterPro" id="IPR021331">
    <property type="entry name" value="Hva1_TUDOR"/>
</dbReference>
<dbReference type="Proteomes" id="UP000053599">
    <property type="component" value="Unassembled WGS sequence"/>
</dbReference>
<dbReference type="STRING" id="1016849.A0A0D1VT56"/>
<name>A0A0D1VT56_9EURO</name>
<feature type="domain" description="Hypervirulence associated protein TUDOR" evidence="2">
    <location>
        <begin position="9"/>
        <end position="71"/>
    </location>
</feature>
<evidence type="ECO:0000313" key="4">
    <source>
        <dbReference type="Proteomes" id="UP000053599"/>
    </source>
</evidence>